<keyword evidence="2" id="KW-1185">Reference proteome</keyword>
<evidence type="ECO:0000313" key="1">
    <source>
        <dbReference type="EMBL" id="KAL2822945.1"/>
    </source>
</evidence>
<protein>
    <submittedName>
        <fullName evidence="1">Uncharacterized protein</fullName>
    </submittedName>
</protein>
<proteinExistence type="predicted"/>
<comment type="caution">
    <text evidence="1">The sequence shown here is derived from an EMBL/GenBank/DDBJ whole genome shotgun (WGS) entry which is preliminary data.</text>
</comment>
<sequence length="60" mass="6734">MVILIRPSCSIMFGMAVDFTQTSVPVASTVLLYIFCSIEPSHQNMMRTRPTTFCRPPGRP</sequence>
<gene>
    <name evidence="1" type="ORF">BJX63DRAFT_375889</name>
</gene>
<reference evidence="1 2" key="1">
    <citation type="submission" date="2024-07" db="EMBL/GenBank/DDBJ databases">
        <title>Section-level genome sequencing and comparative genomics of Aspergillus sections Usti and Cavernicolus.</title>
        <authorList>
            <consortium name="Lawrence Berkeley National Laboratory"/>
            <person name="Nybo J.L."/>
            <person name="Vesth T.C."/>
            <person name="Theobald S."/>
            <person name="Frisvad J.C."/>
            <person name="Larsen T.O."/>
            <person name="Kjaerboelling I."/>
            <person name="Rothschild-Mancinelli K."/>
            <person name="Lyhne E.K."/>
            <person name="Kogle M.E."/>
            <person name="Barry K."/>
            <person name="Clum A."/>
            <person name="Na H."/>
            <person name="Ledsgaard L."/>
            <person name="Lin J."/>
            <person name="Lipzen A."/>
            <person name="Kuo A."/>
            <person name="Riley R."/>
            <person name="Mondo S."/>
            <person name="Labutti K."/>
            <person name="Haridas S."/>
            <person name="Pangalinan J."/>
            <person name="Salamov A.A."/>
            <person name="Simmons B.A."/>
            <person name="Magnuson J.K."/>
            <person name="Chen J."/>
            <person name="Drula E."/>
            <person name="Henrissat B."/>
            <person name="Wiebenga A."/>
            <person name="Lubbers R.J."/>
            <person name="Gomes A.C."/>
            <person name="Makela M.R."/>
            <person name="Stajich J."/>
            <person name="Grigoriev I.V."/>
            <person name="Mortensen U.H."/>
            <person name="De Vries R.P."/>
            <person name="Baker S.E."/>
            <person name="Andersen M.R."/>
        </authorList>
    </citation>
    <scope>NUCLEOTIDE SEQUENCE [LARGE SCALE GENOMIC DNA]</scope>
    <source>
        <strain evidence="1 2">CBS 588.65</strain>
    </source>
</reference>
<dbReference type="EMBL" id="JBFXLT010000001">
    <property type="protein sequence ID" value="KAL2822945.1"/>
    <property type="molecule type" value="Genomic_DNA"/>
</dbReference>
<organism evidence="1 2">
    <name type="scientific">Aspergillus granulosus</name>
    <dbReference type="NCBI Taxonomy" id="176169"/>
    <lineage>
        <taxon>Eukaryota</taxon>
        <taxon>Fungi</taxon>
        <taxon>Dikarya</taxon>
        <taxon>Ascomycota</taxon>
        <taxon>Pezizomycotina</taxon>
        <taxon>Eurotiomycetes</taxon>
        <taxon>Eurotiomycetidae</taxon>
        <taxon>Eurotiales</taxon>
        <taxon>Aspergillaceae</taxon>
        <taxon>Aspergillus</taxon>
        <taxon>Aspergillus subgen. Nidulantes</taxon>
    </lineage>
</organism>
<dbReference type="Proteomes" id="UP001610334">
    <property type="component" value="Unassembled WGS sequence"/>
</dbReference>
<accession>A0ABR4I5G3</accession>
<name>A0ABR4I5G3_9EURO</name>
<evidence type="ECO:0000313" key="2">
    <source>
        <dbReference type="Proteomes" id="UP001610334"/>
    </source>
</evidence>